<name>A0A5P0YSA0_9ACTN</name>
<dbReference type="RefSeq" id="WP_143648784.1">
    <property type="nucleotide sequence ID" value="NZ_JABJXA010000245.1"/>
</dbReference>
<reference evidence="4" key="3">
    <citation type="journal article" name="Syst. Appl. Microbiol.">
        <title>Streptomyces alkaliterrae sp. nov., isolated from an alkaline soil, and emended descriptions of Streptomyces alkaliphilus, Streptomyces calidiresistens and Streptomyces durbertensis.</title>
        <authorList>
            <person name="Swiecimska M."/>
            <person name="Golinska P."/>
            <person name="Nouioui I."/>
            <person name="Wypij M."/>
            <person name="Rai M."/>
            <person name="Sangal V."/>
            <person name="Goodfellow M."/>
        </authorList>
    </citation>
    <scope>NUCLEOTIDE SEQUENCE</scope>
    <source>
        <strain evidence="4">OF8</strain>
    </source>
</reference>
<protein>
    <submittedName>
        <fullName evidence="5">Alpha/beta fold hydrolase</fullName>
    </submittedName>
    <submittedName>
        <fullName evidence="4">Alpha/beta hydrolase</fullName>
    </submittedName>
</protein>
<feature type="region of interest" description="Disordered" evidence="2">
    <location>
        <begin position="306"/>
        <end position="364"/>
    </location>
</feature>
<dbReference type="InterPro" id="IPR029058">
    <property type="entry name" value="AB_hydrolase_fold"/>
</dbReference>
<dbReference type="PANTHER" id="PTHR43798">
    <property type="entry name" value="MONOACYLGLYCEROL LIPASE"/>
    <property type="match status" value="1"/>
</dbReference>
<dbReference type="Pfam" id="PF12146">
    <property type="entry name" value="Hydrolase_4"/>
    <property type="match status" value="1"/>
</dbReference>
<dbReference type="InterPro" id="IPR000073">
    <property type="entry name" value="AB_hydrolase_1"/>
</dbReference>
<comment type="caution">
    <text evidence="5">The sequence shown here is derived from an EMBL/GenBank/DDBJ whole genome shotgun (WGS) entry which is preliminary data.</text>
</comment>
<feature type="compositionally biased region" description="Basic and acidic residues" evidence="2">
    <location>
        <begin position="335"/>
        <end position="349"/>
    </location>
</feature>
<dbReference type="InterPro" id="IPR022742">
    <property type="entry name" value="Hydrolase_4"/>
</dbReference>
<gene>
    <name evidence="5" type="ORF">FNX44_015250</name>
    <name evidence="4" type="ORF">H3147_24970</name>
</gene>
<keyword evidence="6" id="KW-1185">Reference proteome</keyword>
<feature type="region of interest" description="Disordered" evidence="2">
    <location>
        <begin position="1"/>
        <end position="36"/>
    </location>
</feature>
<dbReference type="OrthoDB" id="5422338at2"/>
<evidence type="ECO:0000313" key="7">
    <source>
        <dbReference type="Proteomes" id="UP000517765"/>
    </source>
</evidence>
<dbReference type="SUPFAM" id="SSF53474">
    <property type="entry name" value="alpha/beta-Hydrolases"/>
    <property type="match status" value="1"/>
</dbReference>
<evidence type="ECO:0000256" key="2">
    <source>
        <dbReference type="SAM" id="MobiDB-lite"/>
    </source>
</evidence>
<evidence type="ECO:0000259" key="3">
    <source>
        <dbReference type="Pfam" id="PF12146"/>
    </source>
</evidence>
<evidence type="ECO:0000313" key="5">
    <source>
        <dbReference type="EMBL" id="MQS03203.1"/>
    </source>
</evidence>
<dbReference type="PRINTS" id="PR00111">
    <property type="entry name" value="ABHYDROLASE"/>
</dbReference>
<proteinExistence type="predicted"/>
<keyword evidence="1 5" id="KW-0378">Hydrolase</keyword>
<dbReference type="InterPro" id="IPR050266">
    <property type="entry name" value="AB_hydrolase_sf"/>
</dbReference>
<dbReference type="InterPro" id="IPR000639">
    <property type="entry name" value="Epox_hydrolase-like"/>
</dbReference>
<dbReference type="GO" id="GO:0016020">
    <property type="term" value="C:membrane"/>
    <property type="evidence" value="ECO:0007669"/>
    <property type="project" value="TreeGrafter"/>
</dbReference>
<reference evidence="7" key="2">
    <citation type="submission" date="2020-05" db="EMBL/GenBank/DDBJ databases">
        <title>Classification of alakaliphilic streptomycetes isolated from an alkaline soil next to Lonar Crater, India and a proposal for the recognition of Streptomyces alkaliterrae sp. nov.</title>
        <authorList>
            <person name="Golinska P."/>
        </authorList>
    </citation>
    <scope>NUCLEOTIDE SEQUENCE [LARGE SCALE GENOMIC DNA]</scope>
    <source>
        <strain evidence="7">OF8</strain>
    </source>
</reference>
<dbReference type="Gene3D" id="3.40.50.1820">
    <property type="entry name" value="alpha/beta hydrolase"/>
    <property type="match status" value="1"/>
</dbReference>
<dbReference type="EMBL" id="VJYK02000148">
    <property type="protein sequence ID" value="MQS03203.1"/>
    <property type="molecule type" value="Genomic_DNA"/>
</dbReference>
<feature type="domain" description="Serine aminopeptidase S33" evidence="3">
    <location>
        <begin position="44"/>
        <end position="288"/>
    </location>
</feature>
<accession>A0A5P0YSA0</accession>
<sequence>MSRRRHAITGCFAPPPPERELTVTAPDGLPLHAETHGPADGPPIVLAHGWTCSTAFWAPVIRDLTADGHRVVVYDQRGHGSSPAGLDGRPTGYSTATLADDLCAVLDAVLAPGEKAVVGGHSMGGMTLMAAAGRPELREHAAALMLCSTGAQRLAGESRVVPVPFARLRGPAHRLLLTATLPLGPVTPLGRKAIKYATMGPDAAPEAVDAAARIVHGCPRRVRAAWGGVLAGLDLAARVARLDVPTAVVAGTRDRLTPFPHARRLAAALPHLTELHRLPGLGHMTPMEAPEAVAGVLRGLAADNLRQPGAAGTSDAPKADAPTADMPKADAPTADEARIDAAKAAEPKSDKRRSVKRGALKESS</sequence>
<dbReference type="Proteomes" id="UP000517765">
    <property type="component" value="Unassembled WGS sequence"/>
</dbReference>
<evidence type="ECO:0000313" key="4">
    <source>
        <dbReference type="EMBL" id="MBB1262032.1"/>
    </source>
</evidence>
<evidence type="ECO:0000313" key="6">
    <source>
        <dbReference type="Proteomes" id="UP000320857"/>
    </source>
</evidence>
<evidence type="ECO:0000256" key="1">
    <source>
        <dbReference type="ARBA" id="ARBA00022801"/>
    </source>
</evidence>
<dbReference type="PANTHER" id="PTHR43798:SF31">
    <property type="entry name" value="AB HYDROLASE SUPERFAMILY PROTEIN YCLE"/>
    <property type="match status" value="1"/>
</dbReference>
<reference evidence="5 6" key="1">
    <citation type="submission" date="2019-10" db="EMBL/GenBank/DDBJ databases">
        <title>Streptomyces sp. nov., a novel actinobacterium isolated from alkaline environment.</title>
        <authorList>
            <person name="Golinska P."/>
        </authorList>
    </citation>
    <scope>NUCLEOTIDE SEQUENCE [LARGE SCALE GENOMIC DNA]</scope>
    <source>
        <strain evidence="5 6">OF1</strain>
    </source>
</reference>
<dbReference type="PRINTS" id="PR00412">
    <property type="entry name" value="EPOXHYDRLASE"/>
</dbReference>
<organism evidence="5 6">
    <name type="scientific">Streptomyces alkaliterrae</name>
    <dbReference type="NCBI Taxonomy" id="2213162"/>
    <lineage>
        <taxon>Bacteria</taxon>
        <taxon>Bacillati</taxon>
        <taxon>Actinomycetota</taxon>
        <taxon>Actinomycetes</taxon>
        <taxon>Kitasatosporales</taxon>
        <taxon>Streptomycetaceae</taxon>
        <taxon>Streptomyces</taxon>
    </lineage>
</organism>
<dbReference type="GO" id="GO:0016787">
    <property type="term" value="F:hydrolase activity"/>
    <property type="evidence" value="ECO:0007669"/>
    <property type="project" value="UniProtKB-KW"/>
</dbReference>
<dbReference type="Proteomes" id="UP000320857">
    <property type="component" value="Unassembled WGS sequence"/>
</dbReference>
<dbReference type="EMBL" id="JABJXA010000245">
    <property type="protein sequence ID" value="MBB1262032.1"/>
    <property type="molecule type" value="Genomic_DNA"/>
</dbReference>
<dbReference type="AlphaFoldDB" id="A0A5P0YSA0"/>